<evidence type="ECO:0008006" key="6">
    <source>
        <dbReference type="Google" id="ProtNLM"/>
    </source>
</evidence>
<feature type="coiled-coil region" evidence="1">
    <location>
        <begin position="595"/>
        <end position="622"/>
    </location>
</feature>
<reference evidence="5" key="1">
    <citation type="journal article" date="2019" name="Sci. Rep.">
        <title>Draft genome of Tanacetum cinerariifolium, the natural source of mosquito coil.</title>
        <authorList>
            <person name="Yamashiro T."/>
            <person name="Shiraishi A."/>
            <person name="Satake H."/>
            <person name="Nakayama K."/>
        </authorList>
    </citation>
    <scope>NUCLEOTIDE SEQUENCE</scope>
</reference>
<feature type="domain" description="Transposase-associated" evidence="4">
    <location>
        <begin position="194"/>
        <end position="253"/>
    </location>
</feature>
<evidence type="ECO:0000256" key="2">
    <source>
        <dbReference type="SAM" id="MobiDB-lite"/>
    </source>
</evidence>
<evidence type="ECO:0000259" key="4">
    <source>
        <dbReference type="Pfam" id="PF13963"/>
    </source>
</evidence>
<feature type="compositionally biased region" description="Acidic residues" evidence="2">
    <location>
        <begin position="255"/>
        <end position="279"/>
    </location>
</feature>
<name>A0A6L2L362_TANCI</name>
<dbReference type="InterPro" id="IPR029480">
    <property type="entry name" value="Transpos_assoc"/>
</dbReference>
<dbReference type="AlphaFoldDB" id="A0A6L2L362"/>
<feature type="domain" description="DUF4218" evidence="3">
    <location>
        <begin position="473"/>
        <end position="531"/>
    </location>
</feature>
<accession>A0A6L2L362</accession>
<feature type="region of interest" description="Disordered" evidence="2">
    <location>
        <begin position="254"/>
        <end position="279"/>
    </location>
</feature>
<dbReference type="EMBL" id="BKCJ010003359">
    <property type="protein sequence ID" value="GEU54604.1"/>
    <property type="molecule type" value="Genomic_DNA"/>
</dbReference>
<dbReference type="Pfam" id="PF13963">
    <property type="entry name" value="Transpos_assoc"/>
    <property type="match status" value="1"/>
</dbReference>
<gene>
    <name evidence="5" type="ORF">Tci_026582</name>
</gene>
<evidence type="ECO:0000256" key="1">
    <source>
        <dbReference type="SAM" id="Coils"/>
    </source>
</evidence>
<dbReference type="PANTHER" id="PTHR48258:SF3">
    <property type="entry name" value="FK506-BINDING PROTEIN 4-LIKE ISOFORM X1"/>
    <property type="match status" value="1"/>
</dbReference>
<organism evidence="5">
    <name type="scientific">Tanacetum cinerariifolium</name>
    <name type="common">Dalmatian daisy</name>
    <name type="synonym">Chrysanthemum cinerariifolium</name>
    <dbReference type="NCBI Taxonomy" id="118510"/>
    <lineage>
        <taxon>Eukaryota</taxon>
        <taxon>Viridiplantae</taxon>
        <taxon>Streptophyta</taxon>
        <taxon>Embryophyta</taxon>
        <taxon>Tracheophyta</taxon>
        <taxon>Spermatophyta</taxon>
        <taxon>Magnoliopsida</taxon>
        <taxon>eudicotyledons</taxon>
        <taxon>Gunneridae</taxon>
        <taxon>Pentapetalae</taxon>
        <taxon>asterids</taxon>
        <taxon>campanulids</taxon>
        <taxon>Asterales</taxon>
        <taxon>Asteraceae</taxon>
        <taxon>Asteroideae</taxon>
        <taxon>Anthemideae</taxon>
        <taxon>Anthemidinae</taxon>
        <taxon>Tanacetum</taxon>
    </lineage>
</organism>
<dbReference type="Pfam" id="PF13960">
    <property type="entry name" value="DUF4218"/>
    <property type="match status" value="1"/>
</dbReference>
<sequence length="625" mass="72182">MQLVMKASACQIAKRASPTQQLRQAFEQGCDVLVKDLDVVLALVAKKERKMKQEEAETNLQTMRDFILCLRKQKLEELYEVHLCLSISFVLFIGGNGYQFSYRVAGENCKPPSCDPTPGDYKKKCLSAQYGYGSIDIRFSVQYPNAAGYLVKYRYADCALQNADGYLVKYRYGSCSGSGLGYFLIVVNRKVNQIIGVNEFLDFAYRNKQVSSKVPCHCKDCNNYRKHSRPTILRHLMQRGITVSYENWIHHGEPYDDLDDSDDDMPSSEDSEGDNVMDDDDLDEMLNNIMESRGGVNWHSSGESSSTLDKDVETLRLLLDESHQELYTGCQTFSKFSFTITILHLKTKSGWTIRSFDFMLDVFRKALPTPSLVLNNFYEAKKYIRDLGFYGEKIHVCVNDCVLYQNKYSYTQCPNVECEEPRFLPPSHLWRRDKMKFDRKVDYQVPVAPKFAPKPGNEILNKIDYSFNTRKHWIFPPSFFDIMVHLLIHLPYEAKISGPPEYRWIFSFDRKMRTLKGYVKNQAHPEGCIYSTRYRHKISFRRIDMVREKVTTIDSYEIAHYCEKKKKMVSEEAVAVLVCSATMGHSAPKKEILAVENLRAIVESEKNKSTALEKNLKEVAVKQDE</sequence>
<dbReference type="InterPro" id="IPR025452">
    <property type="entry name" value="DUF4218"/>
</dbReference>
<dbReference type="PANTHER" id="PTHR48258">
    <property type="entry name" value="DUF4218 DOMAIN-CONTAINING PROTEIN-RELATED"/>
    <property type="match status" value="1"/>
</dbReference>
<comment type="caution">
    <text evidence="5">The sequence shown here is derived from an EMBL/GenBank/DDBJ whole genome shotgun (WGS) entry which is preliminary data.</text>
</comment>
<evidence type="ECO:0000313" key="5">
    <source>
        <dbReference type="EMBL" id="GEU54604.1"/>
    </source>
</evidence>
<proteinExistence type="predicted"/>
<protein>
    <recommendedName>
        <fullName evidence="6">Transposase-associated domain-containing protein</fullName>
    </recommendedName>
</protein>
<keyword evidence="1" id="KW-0175">Coiled coil</keyword>
<evidence type="ECO:0000259" key="3">
    <source>
        <dbReference type="Pfam" id="PF13960"/>
    </source>
</evidence>